<evidence type="ECO:0000313" key="3">
    <source>
        <dbReference type="Proteomes" id="UP000321157"/>
    </source>
</evidence>
<proteinExistence type="predicted"/>
<dbReference type="AlphaFoldDB" id="A0A511VBQ1"/>
<feature type="transmembrane region" description="Helical" evidence="1">
    <location>
        <begin position="266"/>
        <end position="287"/>
    </location>
</feature>
<feature type="transmembrane region" description="Helical" evidence="1">
    <location>
        <begin position="197"/>
        <end position="219"/>
    </location>
</feature>
<evidence type="ECO:0000313" key="2">
    <source>
        <dbReference type="EMBL" id="GEN36346.1"/>
    </source>
</evidence>
<name>A0A511VBQ1_9BACL</name>
<feature type="transmembrane region" description="Helical" evidence="1">
    <location>
        <begin position="46"/>
        <end position="67"/>
    </location>
</feature>
<feature type="transmembrane region" description="Helical" evidence="1">
    <location>
        <begin position="240"/>
        <end position="260"/>
    </location>
</feature>
<feature type="transmembrane region" description="Helical" evidence="1">
    <location>
        <begin position="308"/>
        <end position="326"/>
    </location>
</feature>
<dbReference type="Proteomes" id="UP000321157">
    <property type="component" value="Unassembled WGS sequence"/>
</dbReference>
<feature type="transmembrane region" description="Helical" evidence="1">
    <location>
        <begin position="426"/>
        <end position="446"/>
    </location>
</feature>
<dbReference type="OrthoDB" id="2960907at2"/>
<gene>
    <name evidence="2" type="ORF">ADA01nite_38060</name>
</gene>
<sequence length="447" mass="49911">MLLYLYSALVVSYTVSVFFDSRLLDYTAGIFAILSFGYSFRGAARLYQVTGGIFIGIGVGLALYNGIPLWKLPYFSTSTIVLLVIFYVLPFINSIIVVGRYEQSVNRLLKTKITHLGQLYYRSSLVSFVLGSFLNIATVTFVEAVLQKNLRGIVQRVRHRFITQALLRGYALSLVWSPMEILVAISVDLTGGEYLHFLPWLLLFSVILLVADWMLGFRYRSYHIPEEASRDAVALDKKSIGRIIALFGYLTVFIIAVVLLRRWLELSFLMAVALVIPGYAFGWALAIGRSRAFITYSIPQWKARVLSTHNYIVLFLAVGFSMSILQETHYLSYLQKPFSAIAGMPLLLFLSIQTLFIGLAMVGFHPLVTISILGEIIRPVLGQINPMSIGIVLITSGLSTVMAGPYNVSVSLMGSLLGENPYRISWWNIGFAFLYSGIGTCIAYLLL</sequence>
<evidence type="ECO:0000256" key="1">
    <source>
        <dbReference type="SAM" id="Phobius"/>
    </source>
</evidence>
<feature type="transmembrane region" description="Helical" evidence="1">
    <location>
        <begin position="79"/>
        <end position="99"/>
    </location>
</feature>
<keyword evidence="3" id="KW-1185">Reference proteome</keyword>
<keyword evidence="1" id="KW-1133">Transmembrane helix</keyword>
<dbReference type="RefSeq" id="WP_146811983.1">
    <property type="nucleotide sequence ID" value="NZ_BJXX01000181.1"/>
</dbReference>
<keyword evidence="1" id="KW-0812">Transmembrane</keyword>
<feature type="transmembrane region" description="Helical" evidence="1">
    <location>
        <begin position="386"/>
        <end position="406"/>
    </location>
</feature>
<reference evidence="2 3" key="1">
    <citation type="submission" date="2019-07" db="EMBL/GenBank/DDBJ databases">
        <title>Whole genome shotgun sequence of Aneurinibacillus danicus NBRC 102444.</title>
        <authorList>
            <person name="Hosoyama A."/>
            <person name="Uohara A."/>
            <person name="Ohji S."/>
            <person name="Ichikawa N."/>
        </authorList>
    </citation>
    <scope>NUCLEOTIDE SEQUENCE [LARGE SCALE GENOMIC DNA]</scope>
    <source>
        <strain evidence="2 3">NBRC 102444</strain>
    </source>
</reference>
<organism evidence="2 3">
    <name type="scientific">Aneurinibacillus danicus</name>
    <dbReference type="NCBI Taxonomy" id="267746"/>
    <lineage>
        <taxon>Bacteria</taxon>
        <taxon>Bacillati</taxon>
        <taxon>Bacillota</taxon>
        <taxon>Bacilli</taxon>
        <taxon>Bacillales</taxon>
        <taxon>Paenibacillaceae</taxon>
        <taxon>Aneurinibacillus group</taxon>
        <taxon>Aneurinibacillus</taxon>
    </lineage>
</organism>
<keyword evidence="1" id="KW-0472">Membrane</keyword>
<dbReference type="EMBL" id="BJXX01000181">
    <property type="protein sequence ID" value="GEN36346.1"/>
    <property type="molecule type" value="Genomic_DNA"/>
</dbReference>
<protein>
    <recommendedName>
        <fullName evidence="4">Citrate transporter</fullName>
    </recommendedName>
</protein>
<evidence type="ECO:0008006" key="4">
    <source>
        <dbReference type="Google" id="ProtNLM"/>
    </source>
</evidence>
<feature type="transmembrane region" description="Helical" evidence="1">
    <location>
        <begin position="346"/>
        <end position="374"/>
    </location>
</feature>
<comment type="caution">
    <text evidence="2">The sequence shown here is derived from an EMBL/GenBank/DDBJ whole genome shotgun (WGS) entry which is preliminary data.</text>
</comment>
<feature type="transmembrane region" description="Helical" evidence="1">
    <location>
        <begin position="119"/>
        <end position="146"/>
    </location>
</feature>
<feature type="transmembrane region" description="Helical" evidence="1">
    <location>
        <begin position="167"/>
        <end position="185"/>
    </location>
</feature>
<accession>A0A511VBQ1</accession>